<evidence type="ECO:0000313" key="2">
    <source>
        <dbReference type="EMBL" id="PVU70041.1"/>
    </source>
</evidence>
<evidence type="ECO:0000256" key="1">
    <source>
        <dbReference type="SAM" id="Coils"/>
    </source>
</evidence>
<reference evidence="2 3" key="1">
    <citation type="journal article" date="2015" name="Appl. Environ. Microbiol.">
        <title>Nanoarchaeota, Their Sulfolobales Host, and Nanoarchaeota Virus Distribution across Yellowstone National Park Hot Springs.</title>
        <authorList>
            <person name="Munson-McGee J.H."/>
            <person name="Field E.K."/>
            <person name="Bateson M."/>
            <person name="Rooney C."/>
            <person name="Stepanauskas R."/>
            <person name="Young M.J."/>
        </authorList>
    </citation>
    <scope>NUCLEOTIDE SEQUENCE [LARGE SCALE GENOMIC DNA]</scope>
    <source>
        <strain evidence="2">SCGC AB-777_O03</strain>
    </source>
</reference>
<name>A0A2T9WQF2_NANST</name>
<dbReference type="AlphaFoldDB" id="A0A2T9WQF2"/>
<dbReference type="EMBL" id="QEFH01000033">
    <property type="protein sequence ID" value="PVU70041.1"/>
    <property type="molecule type" value="Genomic_DNA"/>
</dbReference>
<gene>
    <name evidence="2" type="ORF">DDW05_03095</name>
</gene>
<keyword evidence="1" id="KW-0175">Coiled coil</keyword>
<proteinExistence type="predicted"/>
<comment type="caution">
    <text evidence="2">The sequence shown here is derived from an EMBL/GenBank/DDBJ whole genome shotgun (WGS) entry which is preliminary data.</text>
</comment>
<sequence length="248" mass="29323">MAKIPNGFDPKIYFSMLQLSIASAKYKIEEELGTEFIKLIGEELIKYAKKSYKEYQKELRKAYKKLPKEDRETLDILLLKIDNAIEYKEPPLDPYAPLKWPLIYEYIHKTHFKTDIIKSINKHLEGLDPTQPNYSKEIKNMLNVLISLRKPEIYKLFAAYILKEDKALGNILNTPENSLIDNKMIEKIKRLRTSYIRTIRAYIQKKIEWADSTYQEASKYIEDTIEELFRKNKYGFAKKIASAFLEYS</sequence>
<evidence type="ECO:0000313" key="3">
    <source>
        <dbReference type="Proteomes" id="UP000245908"/>
    </source>
</evidence>
<organism evidence="2 3">
    <name type="scientific">Nanobsidianus stetteri</name>
    <dbReference type="NCBI Taxonomy" id="1294122"/>
    <lineage>
        <taxon>Archaea</taxon>
        <taxon>Nanobdellota</taxon>
        <taxon>Candidatus Nanoarchaeia</taxon>
        <taxon>Nanoarchaeales</taxon>
        <taxon>Nanopusillaceae</taxon>
        <taxon>Candidatus Nanobsidianus</taxon>
    </lineage>
</organism>
<protein>
    <submittedName>
        <fullName evidence="2">Uncharacterized protein</fullName>
    </submittedName>
</protein>
<feature type="coiled-coil region" evidence="1">
    <location>
        <begin position="45"/>
        <end position="72"/>
    </location>
</feature>
<dbReference type="Proteomes" id="UP000245908">
    <property type="component" value="Unassembled WGS sequence"/>
</dbReference>
<accession>A0A2T9WQF2</accession>